<accession>A0A9Q0IWC3</accession>
<protein>
    <submittedName>
        <fullName evidence="1">Uncharacterized protein</fullName>
    </submittedName>
</protein>
<dbReference type="EMBL" id="JANIIK010000035">
    <property type="protein sequence ID" value="KAJ3612880.1"/>
    <property type="molecule type" value="Genomic_DNA"/>
</dbReference>
<dbReference type="AlphaFoldDB" id="A0A9Q0IWC3"/>
<dbReference type="OrthoDB" id="9049585at2759"/>
<reference evidence="1" key="1">
    <citation type="submission" date="2022-07" db="EMBL/GenBank/DDBJ databases">
        <title>Chromosome-level genome of Muraenolepis orangiensis.</title>
        <authorList>
            <person name="Kim J."/>
        </authorList>
    </citation>
    <scope>NUCLEOTIDE SEQUENCE</scope>
    <source>
        <strain evidence="1">KU_S4_2022</strain>
        <tissue evidence="1">Muscle</tissue>
    </source>
</reference>
<gene>
    <name evidence="1" type="ORF">NHX12_019137</name>
</gene>
<proteinExistence type="predicted"/>
<evidence type="ECO:0000313" key="2">
    <source>
        <dbReference type="Proteomes" id="UP001148018"/>
    </source>
</evidence>
<name>A0A9Q0IWC3_9TELE</name>
<comment type="caution">
    <text evidence="1">The sequence shown here is derived from an EMBL/GenBank/DDBJ whole genome shotgun (WGS) entry which is preliminary data.</text>
</comment>
<evidence type="ECO:0000313" key="1">
    <source>
        <dbReference type="EMBL" id="KAJ3612880.1"/>
    </source>
</evidence>
<sequence length="77" mass="8264">MDAKTDAPVGASDELNMVSISGLLDDLRKVLSSDFRITISALDAKLDRIQATVSDHGQTIASLELNANLHDERSLAL</sequence>
<keyword evidence="2" id="KW-1185">Reference proteome</keyword>
<dbReference type="Proteomes" id="UP001148018">
    <property type="component" value="Unassembled WGS sequence"/>
</dbReference>
<organism evidence="1 2">
    <name type="scientific">Muraenolepis orangiensis</name>
    <name type="common">Patagonian moray cod</name>
    <dbReference type="NCBI Taxonomy" id="630683"/>
    <lineage>
        <taxon>Eukaryota</taxon>
        <taxon>Metazoa</taxon>
        <taxon>Chordata</taxon>
        <taxon>Craniata</taxon>
        <taxon>Vertebrata</taxon>
        <taxon>Euteleostomi</taxon>
        <taxon>Actinopterygii</taxon>
        <taxon>Neopterygii</taxon>
        <taxon>Teleostei</taxon>
        <taxon>Neoteleostei</taxon>
        <taxon>Acanthomorphata</taxon>
        <taxon>Zeiogadaria</taxon>
        <taxon>Gadariae</taxon>
        <taxon>Gadiformes</taxon>
        <taxon>Muraenolepidoidei</taxon>
        <taxon>Muraenolepididae</taxon>
        <taxon>Muraenolepis</taxon>
    </lineage>
</organism>